<dbReference type="Proteomes" id="UP001497535">
    <property type="component" value="Unassembled WGS sequence"/>
</dbReference>
<sequence length="65" mass="7667">MLVYCKQNGEPIESPQSTDLKIIEMYINRNHLDWVKIATGRLFEAYEDFKETENYEVAIFEGMGF</sequence>
<comment type="caution">
    <text evidence="1">The sequence shown here is derived from an EMBL/GenBank/DDBJ whole genome shotgun (WGS) entry which is preliminary data.</text>
</comment>
<dbReference type="EMBL" id="CAVMJV010000060">
    <property type="protein sequence ID" value="CAK5086463.1"/>
    <property type="molecule type" value="Genomic_DNA"/>
</dbReference>
<evidence type="ECO:0000313" key="1">
    <source>
        <dbReference type="EMBL" id="CAK5086463.1"/>
    </source>
</evidence>
<reference evidence="1" key="1">
    <citation type="submission" date="2023-11" db="EMBL/GenBank/DDBJ databases">
        <authorList>
            <person name="Poullet M."/>
        </authorList>
    </citation>
    <scope>NUCLEOTIDE SEQUENCE</scope>
    <source>
        <strain evidence="1">E1834</strain>
    </source>
</reference>
<name>A0ACB1A5E5_MELEN</name>
<accession>A0ACB1A5E5</accession>
<organism evidence="1 2">
    <name type="scientific">Meloidogyne enterolobii</name>
    <name type="common">Root-knot nematode worm</name>
    <name type="synonym">Meloidogyne mayaguensis</name>
    <dbReference type="NCBI Taxonomy" id="390850"/>
    <lineage>
        <taxon>Eukaryota</taxon>
        <taxon>Metazoa</taxon>
        <taxon>Ecdysozoa</taxon>
        <taxon>Nematoda</taxon>
        <taxon>Chromadorea</taxon>
        <taxon>Rhabditida</taxon>
        <taxon>Tylenchina</taxon>
        <taxon>Tylenchomorpha</taxon>
        <taxon>Tylenchoidea</taxon>
        <taxon>Meloidogynidae</taxon>
        <taxon>Meloidogyninae</taxon>
        <taxon>Meloidogyne</taxon>
    </lineage>
</organism>
<evidence type="ECO:0000313" key="2">
    <source>
        <dbReference type="Proteomes" id="UP001497535"/>
    </source>
</evidence>
<protein>
    <submittedName>
        <fullName evidence="1">Uncharacterized protein</fullName>
    </submittedName>
</protein>
<proteinExistence type="predicted"/>
<gene>
    <name evidence="1" type="ORF">MENTE1834_LOCUS33964</name>
</gene>
<keyword evidence="2" id="KW-1185">Reference proteome</keyword>